<dbReference type="AlphaFoldDB" id="A0A559L189"/>
<name>A0A559L189_FUSOC</name>
<accession>A0A559L189</accession>
<gene>
    <name evidence="2" type="ORF">Focb16_v009826</name>
</gene>
<feature type="region of interest" description="Disordered" evidence="1">
    <location>
        <begin position="52"/>
        <end position="90"/>
    </location>
</feature>
<sequence length="137" mass="14450">MASSATNLPAAPDPFDLGIHTPANLNRGCRATLLQISPAIVNGPIGVSLGRMAQKPSSPLNATTTTTTAAAATEGARPDHPSPSPRQQPVSIIKSANRLAHERVKEYNAKATIFQAFCAKFKEAAQQFTTGPERQFA</sequence>
<comment type="caution">
    <text evidence="2">The sequence shown here is derived from an EMBL/GenBank/DDBJ whole genome shotgun (WGS) entry which is preliminary data.</text>
</comment>
<evidence type="ECO:0000256" key="1">
    <source>
        <dbReference type="SAM" id="MobiDB-lite"/>
    </source>
</evidence>
<dbReference type="Proteomes" id="UP000320707">
    <property type="component" value="Unassembled WGS sequence"/>
</dbReference>
<protein>
    <submittedName>
        <fullName evidence="2">Uncharacterized protein</fullName>
    </submittedName>
</protein>
<feature type="compositionally biased region" description="Low complexity" evidence="1">
    <location>
        <begin position="62"/>
        <end position="73"/>
    </location>
</feature>
<evidence type="ECO:0000313" key="3">
    <source>
        <dbReference type="Proteomes" id="UP000320707"/>
    </source>
</evidence>
<reference evidence="2 3" key="1">
    <citation type="journal article" date="2019" name="Microbiol. Resour. Announc.">
        <title>High-quality draft genome sequence of Fusarium oxysporum f. sp. cubense strain 160527, a causal agent of Panama disease.</title>
        <authorList>
            <person name="Asai S."/>
            <person name="Ayukawa Y."/>
            <person name="Gan P."/>
            <person name="Masuda S."/>
            <person name="Komatsu K."/>
            <person name="Shirasu K."/>
            <person name="Arie T."/>
        </authorList>
    </citation>
    <scope>NUCLEOTIDE SEQUENCE [LARGE SCALE GENOMIC DNA]</scope>
    <source>
        <strain evidence="2 3">160527</strain>
    </source>
</reference>
<evidence type="ECO:0000313" key="2">
    <source>
        <dbReference type="EMBL" id="TVY66471.1"/>
    </source>
</evidence>
<dbReference type="EMBL" id="SRMI01000007">
    <property type="protein sequence ID" value="TVY66471.1"/>
    <property type="molecule type" value="Genomic_DNA"/>
</dbReference>
<proteinExistence type="predicted"/>
<organism evidence="2 3">
    <name type="scientific">Fusarium oxysporum f. sp. cubense</name>
    <dbReference type="NCBI Taxonomy" id="61366"/>
    <lineage>
        <taxon>Eukaryota</taxon>
        <taxon>Fungi</taxon>
        <taxon>Dikarya</taxon>
        <taxon>Ascomycota</taxon>
        <taxon>Pezizomycotina</taxon>
        <taxon>Sordariomycetes</taxon>
        <taxon>Hypocreomycetidae</taxon>
        <taxon>Hypocreales</taxon>
        <taxon>Nectriaceae</taxon>
        <taxon>Fusarium</taxon>
        <taxon>Fusarium oxysporum species complex</taxon>
    </lineage>
</organism>